<dbReference type="InterPro" id="IPR003495">
    <property type="entry name" value="CobW/HypB/UreG_nucleotide-bd"/>
</dbReference>
<evidence type="ECO:0000259" key="10">
    <source>
        <dbReference type="Pfam" id="PF02492"/>
    </source>
</evidence>
<keyword evidence="6" id="KW-0862">Zinc</keyword>
<dbReference type="Proteomes" id="UP000246077">
    <property type="component" value="Unassembled WGS sequence"/>
</dbReference>
<proteinExistence type="inferred from homology"/>
<dbReference type="InterPro" id="IPR027417">
    <property type="entry name" value="P-loop_NTPase"/>
</dbReference>
<dbReference type="Pfam" id="PF02492">
    <property type="entry name" value="cobW"/>
    <property type="match status" value="1"/>
</dbReference>
<dbReference type="GO" id="GO:0008270">
    <property type="term" value="F:zinc ion binding"/>
    <property type="evidence" value="ECO:0007669"/>
    <property type="project" value="TreeGrafter"/>
</dbReference>
<evidence type="ECO:0000256" key="7">
    <source>
        <dbReference type="ARBA" id="ARBA00023134"/>
    </source>
</evidence>
<dbReference type="GO" id="GO:0016151">
    <property type="term" value="F:nickel cation binding"/>
    <property type="evidence" value="ECO:0007669"/>
    <property type="project" value="InterPro"/>
</dbReference>
<dbReference type="NCBIfam" id="TIGR00073">
    <property type="entry name" value="hypB"/>
    <property type="match status" value="1"/>
</dbReference>
<feature type="domain" description="CobW/HypB/UreG nucleotide-binding" evidence="10">
    <location>
        <begin position="121"/>
        <end position="277"/>
    </location>
</feature>
<dbReference type="SUPFAM" id="SSF52540">
    <property type="entry name" value="P-loop containing nucleoside triphosphate hydrolases"/>
    <property type="match status" value="1"/>
</dbReference>
<evidence type="ECO:0000313" key="12">
    <source>
        <dbReference type="Proteomes" id="UP000246077"/>
    </source>
</evidence>
<keyword evidence="12" id="KW-1185">Reference proteome</keyword>
<keyword evidence="2" id="KW-0533">Nickel</keyword>
<dbReference type="GO" id="GO:0051604">
    <property type="term" value="P:protein maturation"/>
    <property type="evidence" value="ECO:0007669"/>
    <property type="project" value="InterPro"/>
</dbReference>
<evidence type="ECO:0000256" key="4">
    <source>
        <dbReference type="ARBA" id="ARBA00022741"/>
    </source>
</evidence>
<sequence length="325" mass="34569">MCTVCGCAGDGAKVEGHDHHDHDHGHGHGHGHDHPHDHDHGHHHDHAHGHDHAHNHDHGHTHDHGHNHDYGQGPARAHVPGLSQARMVEIEQGILAVNDGLARRNRERLAARGQFALNFLSSPGSGKTTLLVETLRQWVGRVPVAVVEGDQQTTQDAERIRAAGAPAVQVNTGKGCHLDADMVGRALDTLAPAEGALVFIENVGNLVCPSGFDLGEAKRVTLVSVTEGEDKPLKYPDAFAGADAVLVTKADLLPHLDLDLDRLRANIARVNPAAPVLLVSSRGGPGIGPWLDWLAAARGDWMEELARLADARAAGLRQALALGPA</sequence>
<keyword evidence="7" id="KW-0342">GTP-binding</keyword>
<evidence type="ECO:0000256" key="2">
    <source>
        <dbReference type="ARBA" id="ARBA00022596"/>
    </source>
</evidence>
<feature type="region of interest" description="Disordered" evidence="9">
    <location>
        <begin position="18"/>
        <end position="78"/>
    </location>
</feature>
<dbReference type="InterPro" id="IPR004392">
    <property type="entry name" value="Hyd_mat_HypB"/>
</dbReference>
<dbReference type="GO" id="GO:0003924">
    <property type="term" value="F:GTPase activity"/>
    <property type="evidence" value="ECO:0007669"/>
    <property type="project" value="InterPro"/>
</dbReference>
<dbReference type="EMBL" id="QGLF01000001">
    <property type="protein sequence ID" value="PWR23154.1"/>
    <property type="molecule type" value="Genomic_DNA"/>
</dbReference>
<evidence type="ECO:0000256" key="8">
    <source>
        <dbReference type="ARBA" id="ARBA00035238"/>
    </source>
</evidence>
<feature type="compositionally biased region" description="Basic and acidic residues" evidence="9">
    <location>
        <begin position="18"/>
        <end position="69"/>
    </location>
</feature>
<comment type="similarity">
    <text evidence="1">Belongs to the SIMIBI class G3E GTPase family. HypB/HupM subfamily.</text>
</comment>
<gene>
    <name evidence="11" type="primary">hypB</name>
    <name evidence="11" type="ORF">DKG75_00865</name>
</gene>
<evidence type="ECO:0000256" key="9">
    <source>
        <dbReference type="SAM" id="MobiDB-lite"/>
    </source>
</evidence>
<dbReference type="OrthoDB" id="9802035at2"/>
<dbReference type="Gene3D" id="3.40.50.300">
    <property type="entry name" value="P-loop containing nucleotide triphosphate hydrolases"/>
    <property type="match status" value="1"/>
</dbReference>
<keyword evidence="4" id="KW-0547">Nucleotide-binding</keyword>
<dbReference type="AlphaFoldDB" id="A0A317EA22"/>
<dbReference type="PANTHER" id="PTHR30134">
    <property type="entry name" value="HYDROGENASE PROTEIN ASSEMBLY PROTEIN, NICKEL CHAPERONE"/>
    <property type="match status" value="1"/>
</dbReference>
<dbReference type="PANTHER" id="PTHR30134:SF2">
    <property type="entry name" value="HYDROGENASE MATURATION FACTOR HYPB"/>
    <property type="match status" value="1"/>
</dbReference>
<organism evidence="11 12">
    <name type="scientific">Zavarzinia compransoris</name>
    <dbReference type="NCBI Taxonomy" id="1264899"/>
    <lineage>
        <taxon>Bacteria</taxon>
        <taxon>Pseudomonadati</taxon>
        <taxon>Pseudomonadota</taxon>
        <taxon>Alphaproteobacteria</taxon>
        <taxon>Rhodospirillales</taxon>
        <taxon>Zavarziniaceae</taxon>
        <taxon>Zavarzinia</taxon>
    </lineage>
</organism>
<evidence type="ECO:0000256" key="5">
    <source>
        <dbReference type="ARBA" id="ARBA00022801"/>
    </source>
</evidence>
<accession>A0A317EA22</accession>
<comment type="caution">
    <text evidence="11">The sequence shown here is derived from an EMBL/GenBank/DDBJ whole genome shotgun (WGS) entry which is preliminary data.</text>
</comment>
<evidence type="ECO:0000313" key="11">
    <source>
        <dbReference type="EMBL" id="PWR23154.1"/>
    </source>
</evidence>
<protein>
    <recommendedName>
        <fullName evidence="8">Hydrogenase maturation factor HypB</fullName>
    </recommendedName>
</protein>
<keyword evidence="5" id="KW-0378">Hydrolase</keyword>
<evidence type="ECO:0000256" key="3">
    <source>
        <dbReference type="ARBA" id="ARBA00022723"/>
    </source>
</evidence>
<dbReference type="GO" id="GO:0005525">
    <property type="term" value="F:GTP binding"/>
    <property type="evidence" value="ECO:0007669"/>
    <property type="project" value="UniProtKB-KW"/>
</dbReference>
<name>A0A317EA22_9PROT</name>
<keyword evidence="3" id="KW-0479">Metal-binding</keyword>
<reference evidence="12" key="1">
    <citation type="submission" date="2018-05" db="EMBL/GenBank/DDBJ databases">
        <title>Zavarzinia sp. HR-AS.</title>
        <authorList>
            <person name="Lee Y."/>
            <person name="Jeon C.O."/>
        </authorList>
    </citation>
    <scope>NUCLEOTIDE SEQUENCE [LARGE SCALE GENOMIC DNA]</scope>
    <source>
        <strain evidence="12">DSM 1231</strain>
    </source>
</reference>
<evidence type="ECO:0000256" key="1">
    <source>
        <dbReference type="ARBA" id="ARBA00006211"/>
    </source>
</evidence>
<evidence type="ECO:0000256" key="6">
    <source>
        <dbReference type="ARBA" id="ARBA00022833"/>
    </source>
</evidence>